<name>A0A1A8Y1B4_9RHOO</name>
<evidence type="ECO:0000256" key="1">
    <source>
        <dbReference type="ARBA" id="ARBA00010996"/>
    </source>
</evidence>
<organism evidence="6 7">
    <name type="scientific">Candidatus Propionivibrio aalborgensis</name>
    <dbReference type="NCBI Taxonomy" id="1860101"/>
    <lineage>
        <taxon>Bacteria</taxon>
        <taxon>Pseudomonadati</taxon>
        <taxon>Pseudomonadota</taxon>
        <taxon>Betaproteobacteria</taxon>
        <taxon>Rhodocyclales</taxon>
        <taxon>Rhodocyclaceae</taxon>
        <taxon>Propionivibrio</taxon>
    </lineage>
</organism>
<dbReference type="PANTHER" id="PTHR12151">
    <property type="entry name" value="ELECTRON TRANSPORT PROTIN SCO1/SENC FAMILY MEMBER"/>
    <property type="match status" value="1"/>
</dbReference>
<dbReference type="PROSITE" id="PS51352">
    <property type="entry name" value="THIOREDOXIN_2"/>
    <property type="match status" value="1"/>
</dbReference>
<reference evidence="6 7" key="1">
    <citation type="submission" date="2016-06" db="EMBL/GenBank/DDBJ databases">
        <authorList>
            <person name="Kjaerup R.B."/>
            <person name="Dalgaard T.S."/>
            <person name="Juul-Madsen H.R."/>
        </authorList>
    </citation>
    <scope>NUCLEOTIDE SEQUENCE [LARGE SCALE GENOMIC DNA]</scope>
    <source>
        <strain evidence="6">2</strain>
    </source>
</reference>
<evidence type="ECO:0000256" key="3">
    <source>
        <dbReference type="PIRSR" id="PIRSR603782-1"/>
    </source>
</evidence>
<dbReference type="SUPFAM" id="SSF52833">
    <property type="entry name" value="Thioredoxin-like"/>
    <property type="match status" value="1"/>
</dbReference>
<dbReference type="Pfam" id="PF02630">
    <property type="entry name" value="SCO1-SenC"/>
    <property type="match status" value="1"/>
</dbReference>
<dbReference type="RefSeq" id="WP_186412467.1">
    <property type="nucleotide sequence ID" value="NZ_FLQY01000382.1"/>
</dbReference>
<feature type="binding site" evidence="3">
    <location>
        <position position="67"/>
    </location>
    <ligand>
        <name>Cu cation</name>
        <dbReference type="ChEBI" id="CHEBI:23378"/>
    </ligand>
</feature>
<dbReference type="InterPro" id="IPR036249">
    <property type="entry name" value="Thioredoxin-like_sf"/>
</dbReference>
<dbReference type="Gene3D" id="3.40.30.10">
    <property type="entry name" value="Glutaredoxin"/>
    <property type="match status" value="1"/>
</dbReference>
<dbReference type="InterPro" id="IPR008309">
    <property type="entry name" value="YdbL"/>
</dbReference>
<protein>
    <submittedName>
        <fullName evidence="6">Electron transport protein SCO1/SenC (Modular protein)</fullName>
    </submittedName>
</protein>
<gene>
    <name evidence="6" type="ORF">PROAA_780016</name>
</gene>
<dbReference type="EMBL" id="FLQY01000382">
    <property type="protein sequence ID" value="SBT10915.1"/>
    <property type="molecule type" value="Genomic_DNA"/>
</dbReference>
<dbReference type="InterPro" id="IPR003782">
    <property type="entry name" value="SCO1/SenC"/>
</dbReference>
<dbReference type="GO" id="GO:0046872">
    <property type="term" value="F:metal ion binding"/>
    <property type="evidence" value="ECO:0007669"/>
    <property type="project" value="UniProtKB-KW"/>
</dbReference>
<keyword evidence="4" id="KW-1015">Disulfide bond</keyword>
<accession>A0A1A8Y1B4</accession>
<feature type="disulfide bond" description="Redox-active" evidence="4">
    <location>
        <begin position="67"/>
        <end position="71"/>
    </location>
</feature>
<keyword evidence="2 3" id="KW-0186">Copper</keyword>
<sequence>MKKLFALILSFVVLLTGCTDPPKFKSTDITGSDWGKDFALTDHNGTPRQLADFRGKVLVVFFGYTQCPDVCPTTLASMRDVLGLLGEDAKRVQVLFITLDPARDSSELLAHYVPAFHPSFLGLRGDDAATAAVAKEFKVFYSKQKGSTPDNYSVDHSTGSYVFDPDGRLRLLLRHGEAPEIVAGDLKLLLANSKTPAVVTGPAEINLEIGTPPVMVARHALTQRSSRLVRFYEAGIIGLGNDGMVKMRDGSHLTLVQRQIAEKLIDQENPDRNSLIYALAEAHGGKAVQPAARAAQVKRWKDQFHSGWWVEDANGNWSKKP</sequence>
<keyword evidence="3" id="KW-0479">Metal-binding</keyword>
<evidence type="ECO:0000313" key="7">
    <source>
        <dbReference type="Proteomes" id="UP000199600"/>
    </source>
</evidence>
<dbReference type="InterPro" id="IPR013766">
    <property type="entry name" value="Thioredoxin_domain"/>
</dbReference>
<comment type="similarity">
    <text evidence="1">Belongs to the SCO1/2 family.</text>
</comment>
<dbReference type="Proteomes" id="UP000199600">
    <property type="component" value="Unassembled WGS sequence"/>
</dbReference>
<feature type="binding site" evidence="3">
    <location>
        <position position="156"/>
    </location>
    <ligand>
        <name>Cu cation</name>
        <dbReference type="ChEBI" id="CHEBI:23378"/>
    </ligand>
</feature>
<evidence type="ECO:0000256" key="2">
    <source>
        <dbReference type="ARBA" id="ARBA00023008"/>
    </source>
</evidence>
<feature type="domain" description="Thioredoxin" evidence="5">
    <location>
        <begin position="29"/>
        <end position="191"/>
    </location>
</feature>
<dbReference type="CDD" id="cd02968">
    <property type="entry name" value="SCO"/>
    <property type="match status" value="1"/>
</dbReference>
<dbReference type="AlphaFoldDB" id="A0A1A8Y1B4"/>
<dbReference type="PANTHER" id="PTHR12151:SF25">
    <property type="entry name" value="LINALOOL DEHYDRATASE_ISOMERASE DOMAIN-CONTAINING PROTEIN"/>
    <property type="match status" value="1"/>
</dbReference>
<dbReference type="Pfam" id="PF07027">
    <property type="entry name" value="DUF1318"/>
    <property type="match status" value="1"/>
</dbReference>
<feature type="binding site" evidence="3">
    <location>
        <position position="71"/>
    </location>
    <ligand>
        <name>Cu cation</name>
        <dbReference type="ChEBI" id="CHEBI:23378"/>
    </ligand>
</feature>
<evidence type="ECO:0000256" key="4">
    <source>
        <dbReference type="PIRSR" id="PIRSR603782-2"/>
    </source>
</evidence>
<dbReference type="PROSITE" id="PS51257">
    <property type="entry name" value="PROKAR_LIPOPROTEIN"/>
    <property type="match status" value="1"/>
</dbReference>
<dbReference type="FunFam" id="3.40.30.10:FF:000013">
    <property type="entry name" value="Blast:Protein SCO1 homolog, mitochondrial"/>
    <property type="match status" value="1"/>
</dbReference>
<proteinExistence type="inferred from homology"/>
<evidence type="ECO:0000313" key="6">
    <source>
        <dbReference type="EMBL" id="SBT10915.1"/>
    </source>
</evidence>
<keyword evidence="7" id="KW-1185">Reference proteome</keyword>
<evidence type="ECO:0000259" key="5">
    <source>
        <dbReference type="PROSITE" id="PS51352"/>
    </source>
</evidence>